<dbReference type="Pfam" id="PF21806">
    <property type="entry name" value="DUF6879"/>
    <property type="match status" value="1"/>
</dbReference>
<sequence>MLERVRDLPAVDLDAQGYLDDFWRHHERIDGAFWKLERIQTFREPEDPGWVAMISGDWGRALALIEEQRPATVSGRGSHRLRVVERPVTPYVQWELHALRPRAEAGAQDVRVLDAAEIRHLETGRTLPELVFLGTEVMYEVLYDGTGTHSGGRRHDDPGVIAACHRELAELHAKGEDLRTYFDREIAPLPAPGGTG</sequence>
<reference evidence="2 3" key="1">
    <citation type="submission" date="2018-06" db="EMBL/GenBank/DDBJ databases">
        <title>Actinomadura craniellae sp. nov. isolated from marine sponge Craniella sp.</title>
        <authorList>
            <person name="Li L."/>
            <person name="Xu Q.H."/>
            <person name="Lin H.W."/>
            <person name="Lu Y.H."/>
        </authorList>
    </citation>
    <scope>NUCLEOTIDE SEQUENCE [LARGE SCALE GENOMIC DNA]</scope>
    <source>
        <strain evidence="2 3">LHW63021</strain>
    </source>
</reference>
<name>A0A365H047_9ACTN</name>
<dbReference type="InterPro" id="IPR049244">
    <property type="entry name" value="DUF6879"/>
</dbReference>
<accession>A0A365H047</accession>
<evidence type="ECO:0000259" key="1">
    <source>
        <dbReference type="Pfam" id="PF21806"/>
    </source>
</evidence>
<feature type="domain" description="DUF6879" evidence="1">
    <location>
        <begin position="20"/>
        <end position="182"/>
    </location>
</feature>
<dbReference type="AlphaFoldDB" id="A0A365H047"/>
<gene>
    <name evidence="2" type="ORF">DPM19_25040</name>
</gene>
<organism evidence="2 3">
    <name type="scientific">Actinomadura craniellae</name>
    <dbReference type="NCBI Taxonomy" id="2231787"/>
    <lineage>
        <taxon>Bacteria</taxon>
        <taxon>Bacillati</taxon>
        <taxon>Actinomycetota</taxon>
        <taxon>Actinomycetes</taxon>
        <taxon>Streptosporangiales</taxon>
        <taxon>Thermomonosporaceae</taxon>
        <taxon>Actinomadura</taxon>
    </lineage>
</organism>
<dbReference type="Proteomes" id="UP000251891">
    <property type="component" value="Unassembled WGS sequence"/>
</dbReference>
<proteinExistence type="predicted"/>
<protein>
    <recommendedName>
        <fullName evidence="1">DUF6879 domain-containing protein</fullName>
    </recommendedName>
</protein>
<evidence type="ECO:0000313" key="2">
    <source>
        <dbReference type="EMBL" id="RAY12416.1"/>
    </source>
</evidence>
<evidence type="ECO:0000313" key="3">
    <source>
        <dbReference type="Proteomes" id="UP000251891"/>
    </source>
</evidence>
<dbReference type="EMBL" id="QLYX01000013">
    <property type="protein sequence ID" value="RAY12416.1"/>
    <property type="molecule type" value="Genomic_DNA"/>
</dbReference>
<keyword evidence="3" id="KW-1185">Reference proteome</keyword>
<dbReference type="OrthoDB" id="3436275at2"/>
<dbReference type="RefSeq" id="WP_111870472.1">
    <property type="nucleotide sequence ID" value="NZ_QLYX01000013.1"/>
</dbReference>
<comment type="caution">
    <text evidence="2">The sequence shown here is derived from an EMBL/GenBank/DDBJ whole genome shotgun (WGS) entry which is preliminary data.</text>
</comment>